<keyword evidence="4" id="KW-1185">Reference proteome</keyword>
<keyword evidence="2" id="KW-0472">Membrane</keyword>
<sequence>MTRPSQRGEPRTAGPSQTSRQSSLGASNALDDHDAGQTPEGPSANTSRHGYQAAAPQQRAKKLASSVTGFFSKLHPRNRPERGFTARRCDACSWERERENSATPSGPRRSTSAPDTIPSAQWRTPMSLPQSPHSAKVRPSNRSVSASTRVSSVRSQRAGSAPDSDGVDLPTVKTIVPPVRELAVRTAPLGTSSSLSTMSQTVVPEARPPAADQTEELFMAKQEARRQRRTLKESGDFLGVTGVNPHTGEMDVLTPTTSSDEACPPSMTSSPRSARVAQRSQQAGEEDRHSQSEARRRRLGEPQENARRHKDAVPFVQPPVKLRFEDKQWSSVALPQLSPIVQSQASSTSTTSIAPTVLYSPMSGSFLGNTAATVCRRQEFKPLEKKPAPEVHCPGNIVLKFGGSLSAVTANISSTPGRRTGMRVMFTPPIPQQLLLPQACQEEGDQAEVSHFEDRIQSGPDSRSMTTSWAEALVQGLGSLVLGSKTQTSRSMELWKVPQLQEKAAAETAAILNGTTRPSTYTPITTTTGSEWSHREQAGQVYGERAGASEETLLPITAVSRLISRLLMSTEAVIARSLASHPSLTEMTKSAYSKEQASPRPEQRSSWPRAISPRPSPALGITVGGHVVATVNPISEVPLLGPPSDTISVPQEQATSDCGERYPSMSPVDQQQTHLAPREMPKTMRRGPTDVMQLPTALSRTCMSTYRDNQPCNQRGGFRVARKPLPGGAELNTAMARTAARTAFVQRLPETAERRLRGAEHRPTLEAVEESSSCTEDGGGTESPSGEMQALLDSSKAGPAADVVMVVRSALIFSAGGVSAVWKLVKPVFDADSALRLRYEQGISTWEDCAVYVLALVFVLGAILVGVWVFRGFVWLLRGVAGIGRGCLFLAGL</sequence>
<evidence type="ECO:0000256" key="2">
    <source>
        <dbReference type="SAM" id="Phobius"/>
    </source>
</evidence>
<feature type="compositionally biased region" description="Polar residues" evidence="1">
    <location>
        <begin position="254"/>
        <end position="283"/>
    </location>
</feature>
<dbReference type="Proteomes" id="UP001239445">
    <property type="component" value="Unassembled WGS sequence"/>
</dbReference>
<feature type="compositionally biased region" description="Basic and acidic residues" evidence="1">
    <location>
        <begin position="1"/>
        <end position="10"/>
    </location>
</feature>
<feature type="region of interest" description="Disordered" evidence="1">
    <location>
        <begin position="1"/>
        <end position="172"/>
    </location>
</feature>
<reference evidence="3" key="1">
    <citation type="submission" date="2023-06" db="EMBL/GenBank/DDBJ databases">
        <title>Genome-scale phylogeny and comparative genomics of the fungal order Sordariales.</title>
        <authorList>
            <consortium name="Lawrence Berkeley National Laboratory"/>
            <person name="Hensen N."/>
            <person name="Bonometti L."/>
            <person name="Westerberg I."/>
            <person name="Brannstrom I.O."/>
            <person name="Guillou S."/>
            <person name="Cros-Aarteil S."/>
            <person name="Calhoun S."/>
            <person name="Haridas S."/>
            <person name="Kuo A."/>
            <person name="Mondo S."/>
            <person name="Pangilinan J."/>
            <person name="Riley R."/>
            <person name="Labutti K."/>
            <person name="Andreopoulos B."/>
            <person name="Lipzen A."/>
            <person name="Chen C."/>
            <person name="Yanf M."/>
            <person name="Daum C."/>
            <person name="Ng V."/>
            <person name="Clum A."/>
            <person name="Steindorff A."/>
            <person name="Ohm R."/>
            <person name="Martin F."/>
            <person name="Silar P."/>
            <person name="Natvig D."/>
            <person name="Lalanne C."/>
            <person name="Gautier V."/>
            <person name="Ament-Velasquez S.L."/>
            <person name="Kruys A."/>
            <person name="Hutchinson M.I."/>
            <person name="Powell A.J."/>
            <person name="Barry K."/>
            <person name="Miller A.N."/>
            <person name="Grigoriev I.V."/>
            <person name="Debuchy R."/>
            <person name="Gladieux P."/>
            <person name="Thoren M.H."/>
            <person name="Johannesson H."/>
        </authorList>
    </citation>
    <scope>NUCLEOTIDE SEQUENCE</scope>
    <source>
        <strain evidence="3">PSN4</strain>
    </source>
</reference>
<feature type="region of interest" description="Disordered" evidence="1">
    <location>
        <begin position="761"/>
        <end position="787"/>
    </location>
</feature>
<feature type="compositionally biased region" description="Polar residues" evidence="1">
    <location>
        <begin position="101"/>
        <end position="133"/>
    </location>
</feature>
<feature type="compositionally biased region" description="Polar residues" evidence="1">
    <location>
        <begin position="14"/>
        <end position="26"/>
    </location>
</feature>
<feature type="compositionally biased region" description="Basic and acidic residues" evidence="1">
    <location>
        <begin position="222"/>
        <end position="235"/>
    </location>
</feature>
<feature type="compositionally biased region" description="Low complexity" evidence="1">
    <location>
        <begin position="140"/>
        <end position="155"/>
    </location>
</feature>
<protein>
    <recommendedName>
        <fullName evidence="5">Transmembrane protein</fullName>
    </recommendedName>
</protein>
<evidence type="ECO:0000313" key="3">
    <source>
        <dbReference type="EMBL" id="KAK1759287.1"/>
    </source>
</evidence>
<dbReference type="AlphaFoldDB" id="A0AAJ0BJW3"/>
<feature type="region of interest" description="Disordered" evidence="1">
    <location>
        <begin position="191"/>
        <end position="313"/>
    </location>
</feature>
<dbReference type="EMBL" id="MU839828">
    <property type="protein sequence ID" value="KAK1759287.1"/>
    <property type="molecule type" value="Genomic_DNA"/>
</dbReference>
<comment type="caution">
    <text evidence="3">The sequence shown here is derived from an EMBL/GenBank/DDBJ whole genome shotgun (WGS) entry which is preliminary data.</text>
</comment>
<organism evidence="3 4">
    <name type="scientific">Echria macrotheca</name>
    <dbReference type="NCBI Taxonomy" id="438768"/>
    <lineage>
        <taxon>Eukaryota</taxon>
        <taxon>Fungi</taxon>
        <taxon>Dikarya</taxon>
        <taxon>Ascomycota</taxon>
        <taxon>Pezizomycotina</taxon>
        <taxon>Sordariomycetes</taxon>
        <taxon>Sordariomycetidae</taxon>
        <taxon>Sordariales</taxon>
        <taxon>Schizotheciaceae</taxon>
        <taxon>Echria</taxon>
    </lineage>
</organism>
<keyword evidence="2" id="KW-1133">Transmembrane helix</keyword>
<feature type="transmembrane region" description="Helical" evidence="2">
    <location>
        <begin position="850"/>
        <end position="870"/>
    </location>
</feature>
<name>A0AAJ0BJW3_9PEZI</name>
<feature type="compositionally biased region" description="Low complexity" evidence="1">
    <location>
        <begin position="516"/>
        <end position="528"/>
    </location>
</feature>
<gene>
    <name evidence="3" type="ORF">QBC47DRAFT_101860</name>
</gene>
<accession>A0AAJ0BJW3</accession>
<evidence type="ECO:0000256" key="1">
    <source>
        <dbReference type="SAM" id="MobiDB-lite"/>
    </source>
</evidence>
<feature type="compositionally biased region" description="Basic and acidic residues" evidence="1">
    <location>
        <begin position="285"/>
        <end position="306"/>
    </location>
</feature>
<feature type="compositionally biased region" description="Basic and acidic residues" evidence="1">
    <location>
        <begin position="78"/>
        <end position="100"/>
    </location>
</feature>
<proteinExistence type="predicted"/>
<feature type="compositionally biased region" description="Polar residues" evidence="1">
    <location>
        <begin position="191"/>
        <end position="202"/>
    </location>
</feature>
<evidence type="ECO:0000313" key="4">
    <source>
        <dbReference type="Proteomes" id="UP001239445"/>
    </source>
</evidence>
<feature type="compositionally biased region" description="Polar residues" evidence="1">
    <location>
        <begin position="586"/>
        <end position="596"/>
    </location>
</feature>
<feature type="region of interest" description="Disordered" evidence="1">
    <location>
        <begin position="586"/>
        <end position="618"/>
    </location>
</feature>
<feature type="region of interest" description="Disordered" evidence="1">
    <location>
        <begin position="516"/>
        <end position="535"/>
    </location>
</feature>
<feature type="region of interest" description="Disordered" evidence="1">
    <location>
        <begin position="656"/>
        <end position="675"/>
    </location>
</feature>
<keyword evidence="2" id="KW-0812">Transmembrane</keyword>
<evidence type="ECO:0008006" key="5">
    <source>
        <dbReference type="Google" id="ProtNLM"/>
    </source>
</evidence>